<comment type="subcellular location">
    <subcellularLocation>
        <location evidence="1">Secreted</location>
    </subcellularLocation>
</comment>
<evidence type="ECO:0000313" key="4">
    <source>
        <dbReference type="EMBL" id="ACY99124.1"/>
    </source>
</evidence>
<protein>
    <submittedName>
        <fullName evidence="4">Polysaccharide deacetylase</fullName>
    </submittedName>
</protein>
<dbReference type="InterPro" id="IPR011330">
    <property type="entry name" value="Glyco_hydro/deAcase_b/a-brl"/>
</dbReference>
<sequence>MNRPPVPVLMYHSVSARPARATRRLSVDPGAFAEQMALLVERGFVAVPVSALTGDPARLPAKAVAITFDDGYADFHEQALPVLQRLGLTATVFVTTGWLADAGAEAAGRPLDRTLSWSQVREAAECGIEIGGHSHSHPQLDQLPDAALAHELTCSKALLEDRLGRPVTTMAYPYGYSSARVRRAVARAGYASACAVANRLPRREDVFATPRLTVSRGMGIDAFAKVVEGGALLRTYAFDRMLTKGYAVVRRLRYAARQVGAARA</sequence>
<name>D1ABV1_THECD</name>
<organism evidence="4 5">
    <name type="scientific">Thermomonospora curvata (strain ATCC 19995 / DSM 43183 / JCM 3096 / KCTC 9072 / NBRC 15933 / NCIMB 10081 / Henssen B9)</name>
    <dbReference type="NCBI Taxonomy" id="471852"/>
    <lineage>
        <taxon>Bacteria</taxon>
        <taxon>Bacillati</taxon>
        <taxon>Actinomycetota</taxon>
        <taxon>Actinomycetes</taxon>
        <taxon>Streptosporangiales</taxon>
        <taxon>Thermomonosporaceae</taxon>
        <taxon>Thermomonospora</taxon>
    </lineage>
</organism>
<keyword evidence="2" id="KW-0732">Signal</keyword>
<dbReference type="PANTHER" id="PTHR34216:SF3">
    <property type="entry name" value="POLY-BETA-1,6-N-ACETYL-D-GLUCOSAMINE N-DEACETYLASE"/>
    <property type="match status" value="1"/>
</dbReference>
<dbReference type="CDD" id="cd10918">
    <property type="entry name" value="CE4_NodB_like_5s_6s"/>
    <property type="match status" value="1"/>
</dbReference>
<dbReference type="KEGG" id="tcu:Tcur_3589"/>
<dbReference type="Pfam" id="PF01522">
    <property type="entry name" value="Polysacc_deac_1"/>
    <property type="match status" value="1"/>
</dbReference>
<evidence type="ECO:0000256" key="2">
    <source>
        <dbReference type="ARBA" id="ARBA00022729"/>
    </source>
</evidence>
<dbReference type="GO" id="GO:0016810">
    <property type="term" value="F:hydrolase activity, acting on carbon-nitrogen (but not peptide) bonds"/>
    <property type="evidence" value="ECO:0007669"/>
    <property type="project" value="InterPro"/>
</dbReference>
<gene>
    <name evidence="4" type="ordered locus">Tcur_3589</name>
</gene>
<dbReference type="GO" id="GO:0005576">
    <property type="term" value="C:extracellular region"/>
    <property type="evidence" value="ECO:0007669"/>
    <property type="project" value="UniProtKB-SubCell"/>
</dbReference>
<dbReference type="RefSeq" id="WP_012853908.1">
    <property type="nucleotide sequence ID" value="NC_013510.1"/>
</dbReference>
<dbReference type="AlphaFoldDB" id="D1ABV1"/>
<reference evidence="4 5" key="1">
    <citation type="journal article" date="2011" name="Stand. Genomic Sci.">
        <title>Complete genome sequence of Thermomonospora curvata type strain (B9).</title>
        <authorList>
            <person name="Chertkov O."/>
            <person name="Sikorski J."/>
            <person name="Nolan M."/>
            <person name="Lapidus A."/>
            <person name="Lucas S."/>
            <person name="Del Rio T.G."/>
            <person name="Tice H."/>
            <person name="Cheng J.F."/>
            <person name="Goodwin L."/>
            <person name="Pitluck S."/>
            <person name="Liolios K."/>
            <person name="Ivanova N."/>
            <person name="Mavromatis K."/>
            <person name="Mikhailova N."/>
            <person name="Ovchinnikova G."/>
            <person name="Pati A."/>
            <person name="Chen A."/>
            <person name="Palaniappan K."/>
            <person name="Djao O.D."/>
            <person name="Land M."/>
            <person name="Hauser L."/>
            <person name="Chang Y.J."/>
            <person name="Jeffries C.D."/>
            <person name="Brettin T."/>
            <person name="Han C."/>
            <person name="Detter J.C."/>
            <person name="Rohde M."/>
            <person name="Goker M."/>
            <person name="Woyke T."/>
            <person name="Bristow J."/>
            <person name="Eisen J.A."/>
            <person name="Markowitz V."/>
            <person name="Hugenholtz P."/>
            <person name="Klenk H.P."/>
            <person name="Kyrpides N.C."/>
        </authorList>
    </citation>
    <scope>NUCLEOTIDE SEQUENCE [LARGE SCALE GENOMIC DNA]</scope>
    <source>
        <strain evidence="5">ATCC 19995 / DSM 43183 / JCM 3096 / KCTC 9072 / NBRC 15933 / NCIMB 10081 / Henssen B9</strain>
    </source>
</reference>
<dbReference type="PANTHER" id="PTHR34216">
    <property type="match status" value="1"/>
</dbReference>
<dbReference type="eggNOG" id="COG0726">
    <property type="taxonomic scope" value="Bacteria"/>
</dbReference>
<dbReference type="InterPro" id="IPR002509">
    <property type="entry name" value="NODB_dom"/>
</dbReference>
<dbReference type="Proteomes" id="UP000001918">
    <property type="component" value="Chromosome"/>
</dbReference>
<dbReference type="SUPFAM" id="SSF88713">
    <property type="entry name" value="Glycoside hydrolase/deacetylase"/>
    <property type="match status" value="1"/>
</dbReference>
<dbReference type="EMBL" id="CP001738">
    <property type="protein sequence ID" value="ACY99124.1"/>
    <property type="molecule type" value="Genomic_DNA"/>
</dbReference>
<evidence type="ECO:0000256" key="1">
    <source>
        <dbReference type="ARBA" id="ARBA00004613"/>
    </source>
</evidence>
<proteinExistence type="predicted"/>
<dbReference type="STRING" id="471852.Tcur_3589"/>
<dbReference type="HOGENOM" id="CLU_030024_5_3_11"/>
<evidence type="ECO:0000259" key="3">
    <source>
        <dbReference type="PROSITE" id="PS51677"/>
    </source>
</evidence>
<evidence type="ECO:0000313" key="5">
    <source>
        <dbReference type="Proteomes" id="UP000001918"/>
    </source>
</evidence>
<dbReference type="GO" id="GO:0005975">
    <property type="term" value="P:carbohydrate metabolic process"/>
    <property type="evidence" value="ECO:0007669"/>
    <property type="project" value="InterPro"/>
</dbReference>
<dbReference type="Gene3D" id="3.20.20.370">
    <property type="entry name" value="Glycoside hydrolase/deacetylase"/>
    <property type="match status" value="1"/>
</dbReference>
<dbReference type="InterPro" id="IPR051398">
    <property type="entry name" value="Polysacch_Deacetylase"/>
</dbReference>
<accession>D1ABV1</accession>
<keyword evidence="5" id="KW-1185">Reference proteome</keyword>
<dbReference type="PROSITE" id="PS51677">
    <property type="entry name" value="NODB"/>
    <property type="match status" value="1"/>
</dbReference>
<feature type="domain" description="NodB homology" evidence="3">
    <location>
        <begin position="62"/>
        <end position="264"/>
    </location>
</feature>